<dbReference type="Proteomes" id="UP000035036">
    <property type="component" value="Chromosome"/>
</dbReference>
<evidence type="ECO:0000259" key="6">
    <source>
        <dbReference type="PROSITE" id="PS51123"/>
    </source>
</evidence>
<reference evidence="7 8" key="1">
    <citation type="journal article" date="2015" name="Genome Announc.">
        <title>Genomes of Geoalkalibacter ferrihydriticus Z-0531T and Geoalkalibacter subterraneus Red1T, Two Haloalkaliphilic Metal-Reducing Deltaproteobacteria.</title>
        <authorList>
            <person name="Badalamenti J.P."/>
            <person name="Krajmalnik-Brown R."/>
            <person name="Torres C.I."/>
            <person name="Bond D.R."/>
        </authorList>
    </citation>
    <scope>NUCLEOTIDE SEQUENCE [LARGE SCALE GENOMIC DNA]</scope>
    <source>
        <strain evidence="7 8">Red1</strain>
    </source>
</reference>
<dbReference type="SUPFAM" id="SSF103088">
    <property type="entry name" value="OmpA-like"/>
    <property type="match status" value="1"/>
</dbReference>
<dbReference type="OrthoDB" id="9805566at2"/>
<dbReference type="CDD" id="cd07185">
    <property type="entry name" value="OmpA_C-like"/>
    <property type="match status" value="1"/>
</dbReference>
<evidence type="ECO:0000313" key="7">
    <source>
        <dbReference type="EMBL" id="AJF05604.1"/>
    </source>
</evidence>
<dbReference type="GO" id="GO:0009279">
    <property type="term" value="C:cell outer membrane"/>
    <property type="evidence" value="ECO:0007669"/>
    <property type="project" value="UniProtKB-SubCell"/>
</dbReference>
<dbReference type="PROSITE" id="PS51257">
    <property type="entry name" value="PROKAR_LIPOPROTEIN"/>
    <property type="match status" value="1"/>
</dbReference>
<dbReference type="PROSITE" id="PS01068">
    <property type="entry name" value="OMPA_1"/>
    <property type="match status" value="1"/>
</dbReference>
<dbReference type="PRINTS" id="PR01021">
    <property type="entry name" value="OMPADOMAIN"/>
</dbReference>
<dbReference type="PRINTS" id="PR01023">
    <property type="entry name" value="NAFLGMOTY"/>
</dbReference>
<dbReference type="KEGG" id="gsb:GSUB_02135"/>
<dbReference type="InterPro" id="IPR050330">
    <property type="entry name" value="Bact_OuterMem_StrucFunc"/>
</dbReference>
<evidence type="ECO:0000256" key="5">
    <source>
        <dbReference type="SAM" id="SignalP"/>
    </source>
</evidence>
<keyword evidence="3" id="KW-0998">Cell outer membrane</keyword>
<dbReference type="InterPro" id="IPR006664">
    <property type="entry name" value="OMP_bac"/>
</dbReference>
<dbReference type="Pfam" id="PF13488">
    <property type="entry name" value="Gly-zipper_Omp"/>
    <property type="match status" value="1"/>
</dbReference>
<dbReference type="AlphaFoldDB" id="A0A0B5FLU5"/>
<sequence>MKKVLITLMAVTLIAAGCAQPLTKTQQGAGIGTGVGAAAGAGLGQAIGGDTESTLIGAGIGAVVGGLAGGSIGSYMDKQEAALQQAVAGVEGASIQRQANTIALTFKSDVMFDVNSASLKPGAYDEINRVANVLSQYPQTRLTISGHTDSTGSEEYNLQLSQRRAEAVKNALLAQGVSAARMNTIGYGEANPIADNSTEHGRQLNRRVEIRITPLN</sequence>
<organism evidence="7 8">
    <name type="scientific">Geoalkalibacter subterraneus</name>
    <dbReference type="NCBI Taxonomy" id="483547"/>
    <lineage>
        <taxon>Bacteria</taxon>
        <taxon>Pseudomonadati</taxon>
        <taxon>Thermodesulfobacteriota</taxon>
        <taxon>Desulfuromonadia</taxon>
        <taxon>Desulfuromonadales</taxon>
        <taxon>Geoalkalibacteraceae</taxon>
        <taxon>Geoalkalibacter</taxon>
    </lineage>
</organism>
<dbReference type="EMBL" id="CP010311">
    <property type="protein sequence ID" value="AJF05604.1"/>
    <property type="molecule type" value="Genomic_DNA"/>
</dbReference>
<dbReference type="InterPro" id="IPR006665">
    <property type="entry name" value="OmpA-like"/>
</dbReference>
<dbReference type="PROSITE" id="PS51123">
    <property type="entry name" value="OMPA_2"/>
    <property type="match status" value="1"/>
</dbReference>
<name>A0A0B5FLU5_9BACT</name>
<feature type="domain" description="OmpA-like" evidence="6">
    <location>
        <begin position="99"/>
        <end position="216"/>
    </location>
</feature>
<feature type="chain" id="PRO_5002115538" evidence="5">
    <location>
        <begin position="20"/>
        <end position="216"/>
    </location>
</feature>
<dbReference type="Gene3D" id="3.30.1330.60">
    <property type="entry name" value="OmpA-like domain"/>
    <property type="match status" value="1"/>
</dbReference>
<comment type="subcellular location">
    <subcellularLocation>
        <location evidence="1">Cell outer membrane</location>
    </subcellularLocation>
</comment>
<dbReference type="PANTHER" id="PTHR30329">
    <property type="entry name" value="STATOR ELEMENT OF FLAGELLAR MOTOR COMPLEX"/>
    <property type="match status" value="1"/>
</dbReference>
<protein>
    <submittedName>
        <fullName evidence="7">Membrane protein</fullName>
    </submittedName>
</protein>
<evidence type="ECO:0000256" key="2">
    <source>
        <dbReference type="ARBA" id="ARBA00023136"/>
    </source>
</evidence>
<keyword evidence="5" id="KW-0732">Signal</keyword>
<dbReference type="InterPro" id="IPR039567">
    <property type="entry name" value="Gly-zipper"/>
</dbReference>
<evidence type="ECO:0000256" key="4">
    <source>
        <dbReference type="PROSITE-ProRule" id="PRU00473"/>
    </source>
</evidence>
<keyword evidence="2 4" id="KW-0472">Membrane</keyword>
<dbReference type="HOGENOM" id="CLU_016890_6_0_7"/>
<keyword evidence="8" id="KW-1185">Reference proteome</keyword>
<evidence type="ECO:0000256" key="1">
    <source>
        <dbReference type="ARBA" id="ARBA00004442"/>
    </source>
</evidence>
<dbReference type="InterPro" id="IPR036737">
    <property type="entry name" value="OmpA-like_sf"/>
</dbReference>
<accession>A0A0B5FLU5</accession>
<evidence type="ECO:0000313" key="8">
    <source>
        <dbReference type="Proteomes" id="UP000035036"/>
    </source>
</evidence>
<evidence type="ECO:0000256" key="3">
    <source>
        <dbReference type="ARBA" id="ARBA00023237"/>
    </source>
</evidence>
<dbReference type="PANTHER" id="PTHR30329:SF21">
    <property type="entry name" value="LIPOPROTEIN YIAD-RELATED"/>
    <property type="match status" value="1"/>
</dbReference>
<proteinExistence type="predicted"/>
<gene>
    <name evidence="7" type="ORF">GSUB_02135</name>
</gene>
<feature type="signal peptide" evidence="5">
    <location>
        <begin position="1"/>
        <end position="19"/>
    </location>
</feature>
<dbReference type="STRING" id="483547.GSUB_02135"/>
<dbReference type="InterPro" id="IPR006690">
    <property type="entry name" value="OMPA-like_CS"/>
</dbReference>
<dbReference type="Pfam" id="PF00691">
    <property type="entry name" value="OmpA"/>
    <property type="match status" value="1"/>
</dbReference>
<dbReference type="RefSeq" id="WP_040198986.1">
    <property type="nucleotide sequence ID" value="NZ_CP010311.1"/>
</dbReference>